<evidence type="ECO:0000259" key="2">
    <source>
        <dbReference type="SMART" id="SM00530"/>
    </source>
</evidence>
<gene>
    <name evidence="3" type="ORF">GCM10012285_20160</name>
</gene>
<protein>
    <recommendedName>
        <fullName evidence="2">HTH cro/C1-type domain-containing protein</fullName>
    </recommendedName>
</protein>
<feature type="domain" description="HTH cro/C1-type" evidence="2">
    <location>
        <begin position="14"/>
        <end position="86"/>
    </location>
</feature>
<evidence type="ECO:0000256" key="1">
    <source>
        <dbReference type="SAM" id="MobiDB-lite"/>
    </source>
</evidence>
<reference evidence="4" key="1">
    <citation type="journal article" date="2019" name="Int. J. Syst. Evol. Microbiol.">
        <title>The Global Catalogue of Microorganisms (GCM) 10K type strain sequencing project: providing services to taxonomists for standard genome sequencing and annotation.</title>
        <authorList>
            <consortium name="The Broad Institute Genomics Platform"/>
            <consortium name="The Broad Institute Genome Sequencing Center for Infectious Disease"/>
            <person name="Wu L."/>
            <person name="Ma J."/>
        </authorList>
    </citation>
    <scope>NUCLEOTIDE SEQUENCE [LARGE SCALE GENOMIC DNA]</scope>
    <source>
        <strain evidence="4">CGMCC 4.7323</strain>
    </source>
</reference>
<dbReference type="InterPro" id="IPR041413">
    <property type="entry name" value="MLTR_LBD"/>
</dbReference>
<feature type="compositionally biased region" description="Basic and acidic residues" evidence="1">
    <location>
        <begin position="173"/>
        <end position="192"/>
    </location>
</feature>
<dbReference type="RefSeq" id="WP_229699823.1">
    <property type="nucleotide sequence ID" value="NZ_BMND01000006.1"/>
</dbReference>
<evidence type="ECO:0000313" key="3">
    <source>
        <dbReference type="EMBL" id="GGN41193.1"/>
    </source>
</evidence>
<dbReference type="InterPro" id="IPR010982">
    <property type="entry name" value="Lambda_DNA-bd_dom_sf"/>
</dbReference>
<keyword evidence="4" id="KW-1185">Reference proteome</keyword>
<dbReference type="SUPFAM" id="SSF47413">
    <property type="entry name" value="lambda repressor-like DNA-binding domains"/>
    <property type="match status" value="1"/>
</dbReference>
<dbReference type="Proteomes" id="UP000600080">
    <property type="component" value="Unassembled WGS sequence"/>
</dbReference>
<dbReference type="EMBL" id="BMND01000006">
    <property type="protein sequence ID" value="GGN41193.1"/>
    <property type="molecule type" value="Genomic_DNA"/>
</dbReference>
<dbReference type="Gene3D" id="3.30.450.180">
    <property type="match status" value="1"/>
</dbReference>
<evidence type="ECO:0000313" key="4">
    <source>
        <dbReference type="Proteomes" id="UP000600080"/>
    </source>
</evidence>
<dbReference type="PANTHER" id="PTHR35010">
    <property type="entry name" value="BLL4672 PROTEIN-RELATED"/>
    <property type="match status" value="1"/>
</dbReference>
<dbReference type="Pfam" id="PF17765">
    <property type="entry name" value="MLTR_LBD"/>
    <property type="match status" value="1"/>
</dbReference>
<organism evidence="3 4">
    <name type="scientific">Streptomyces kronopolitis</name>
    <dbReference type="NCBI Taxonomy" id="1612435"/>
    <lineage>
        <taxon>Bacteria</taxon>
        <taxon>Bacillati</taxon>
        <taxon>Actinomycetota</taxon>
        <taxon>Actinomycetes</taxon>
        <taxon>Kitasatosporales</taxon>
        <taxon>Streptomycetaceae</taxon>
        <taxon>Streptomyces</taxon>
    </lineage>
</organism>
<comment type="caution">
    <text evidence="3">The sequence shown here is derived from an EMBL/GenBank/DDBJ whole genome shotgun (WGS) entry which is preliminary data.</text>
</comment>
<dbReference type="Gene3D" id="1.10.260.40">
    <property type="entry name" value="lambda repressor-like DNA-binding domains"/>
    <property type="match status" value="1"/>
</dbReference>
<dbReference type="InterPro" id="IPR001387">
    <property type="entry name" value="Cro/C1-type_HTH"/>
</dbReference>
<accession>A0ABQ2J736</accession>
<sequence length="333" mass="37590">MPLPPDQRRQLGAFLRSRRERLTPDEVGLPRTARRRTPGLRREELALLAGMSATWYTYLEQGREIRASAQVMTALAEALRLDRHERAHLLQLAGHAPAAEPAEREPLTPEAAAVPQLLQPNPAYLIGGNYDVLSHNQAAVELFPRLFDDEPEQQPGDRSERTPGDGSEQPSGDEPKRTPGDGSERPPNDRSELWPGDGSELWPGDKQDRPPNLVRWMFLEPMARDIVVDWEPEARGLLARLRTQAARHPADPRYTRLIDELTDGSPQARAWWGRYEVQPRHSGRKRLRHPVHGPVEYAYTAFHLAEQPDQTLVVYLNADEPATGPRPAAVRPR</sequence>
<dbReference type="SMART" id="SM00530">
    <property type="entry name" value="HTH_XRE"/>
    <property type="match status" value="1"/>
</dbReference>
<name>A0ABQ2J736_9ACTN</name>
<feature type="region of interest" description="Disordered" evidence="1">
    <location>
        <begin position="147"/>
        <end position="207"/>
    </location>
</feature>
<proteinExistence type="predicted"/>
<dbReference type="Pfam" id="PF13560">
    <property type="entry name" value="HTH_31"/>
    <property type="match status" value="1"/>
</dbReference>
<dbReference type="GeneID" id="301552585"/>
<dbReference type="CDD" id="cd00093">
    <property type="entry name" value="HTH_XRE"/>
    <property type="match status" value="1"/>
</dbReference>